<proteinExistence type="inferred from homology"/>
<dbReference type="InterPro" id="IPR022684">
    <property type="entry name" value="Calpain_cysteine_protease"/>
</dbReference>
<dbReference type="AlphaFoldDB" id="A0A1Q9EVE7"/>
<evidence type="ECO:0000256" key="6">
    <source>
        <dbReference type="PROSITE-ProRule" id="PRU00239"/>
    </source>
</evidence>
<evidence type="ECO:0000256" key="4">
    <source>
        <dbReference type="ARBA" id="ARBA00022807"/>
    </source>
</evidence>
<feature type="active site" evidence="5">
    <location>
        <position position="275"/>
    </location>
</feature>
<name>A0A1Q9EVE7_SYMMI</name>
<keyword evidence="2" id="KW-0645">Protease</keyword>
<sequence length="463" mass="51924">MLLFHHLIVGLFCVGVRLSVNTILILLVLLLCAWCGCCLHCVSSGGHKSRLEPKLISQFRYEGSDIGCTTAHEVEQVSSDSLSGCVQPCGRLRSMGGEFFLRLRKDHKIEQKAWEEALRRVVDTLGGTADTDHRFDGPEFAFEFEDPAAKWGGDPPRPKTFRLAWQWGPEAIQSELGGRRRSDWSTVAKVCKMLCDHFPGQLALVVCDGMSGYEDDLGDMFYDGIICASCHCEKDGTDQGLVSNHAYSVLGWDAEEEDRTEEDKKFRQVLVHLRNPWGWQVWRGKWSNVDAWHALSRSLKSRVPFAGSGTGYGASGFVVPAWQQRISRTVVNISTTITTRNIIIIIIIISTINIVDTGQHHMTTNSIDIVILICFDSISACIPHVGVREGNTNGILVVRSWTLNKRYKSTAALADVDWDEVKRTGVDPLGDGSFYMSLKDFWHHYRAIQICTVPFEREYKPAI</sequence>
<dbReference type="Pfam" id="PF00648">
    <property type="entry name" value="Peptidase_C2"/>
    <property type="match status" value="1"/>
</dbReference>
<dbReference type="PANTHER" id="PTHR10183:SF379">
    <property type="entry name" value="CALPAIN-5"/>
    <property type="match status" value="1"/>
</dbReference>
<dbReference type="OrthoDB" id="167576at2759"/>
<keyword evidence="3" id="KW-0378">Hydrolase</keyword>
<organism evidence="7 8">
    <name type="scientific">Symbiodinium microadriaticum</name>
    <name type="common">Dinoflagellate</name>
    <name type="synonym">Zooxanthella microadriatica</name>
    <dbReference type="NCBI Taxonomy" id="2951"/>
    <lineage>
        <taxon>Eukaryota</taxon>
        <taxon>Sar</taxon>
        <taxon>Alveolata</taxon>
        <taxon>Dinophyceae</taxon>
        <taxon>Suessiales</taxon>
        <taxon>Symbiodiniaceae</taxon>
        <taxon>Symbiodinium</taxon>
    </lineage>
</organism>
<dbReference type="Proteomes" id="UP000186817">
    <property type="component" value="Unassembled WGS sequence"/>
</dbReference>
<dbReference type="SUPFAM" id="SSF54001">
    <property type="entry name" value="Cysteine proteinases"/>
    <property type="match status" value="1"/>
</dbReference>
<evidence type="ECO:0000256" key="1">
    <source>
        <dbReference type="ARBA" id="ARBA00007623"/>
    </source>
</evidence>
<dbReference type="PANTHER" id="PTHR10183">
    <property type="entry name" value="CALPAIN"/>
    <property type="match status" value="1"/>
</dbReference>
<gene>
    <name evidence="7" type="ORF">AK812_SmicGene4817</name>
</gene>
<dbReference type="EMBL" id="LSRX01000060">
    <property type="protein sequence ID" value="OLQ11355.1"/>
    <property type="molecule type" value="Genomic_DNA"/>
</dbReference>
<dbReference type="Gene3D" id="3.90.70.10">
    <property type="entry name" value="Cysteine proteinases"/>
    <property type="match status" value="1"/>
</dbReference>
<evidence type="ECO:0000256" key="3">
    <source>
        <dbReference type="ARBA" id="ARBA00022801"/>
    </source>
</evidence>
<comment type="caution">
    <text evidence="6">Lacks conserved residue(s) required for the propagation of feature annotation.</text>
</comment>
<evidence type="ECO:0000256" key="2">
    <source>
        <dbReference type="ARBA" id="ARBA00022670"/>
    </source>
</evidence>
<evidence type="ECO:0000313" key="7">
    <source>
        <dbReference type="EMBL" id="OLQ11355.1"/>
    </source>
</evidence>
<keyword evidence="4" id="KW-0788">Thiol protease</keyword>
<dbReference type="PROSITE" id="PS50203">
    <property type="entry name" value="CALPAIN_CAT"/>
    <property type="match status" value="1"/>
</dbReference>
<accession>A0A1Q9EVE7</accession>
<comment type="caution">
    <text evidence="7">The sequence shown here is derived from an EMBL/GenBank/DDBJ whole genome shotgun (WGS) entry which is preliminary data.</text>
</comment>
<comment type="similarity">
    <text evidence="1">Belongs to the peptidase C2 family.</text>
</comment>
<reference evidence="7 8" key="1">
    <citation type="submission" date="2016-02" db="EMBL/GenBank/DDBJ databases">
        <title>Genome analysis of coral dinoflagellate symbionts highlights evolutionary adaptations to a symbiotic lifestyle.</title>
        <authorList>
            <person name="Aranda M."/>
            <person name="Li Y."/>
            <person name="Liew Y.J."/>
            <person name="Baumgarten S."/>
            <person name="Simakov O."/>
            <person name="Wilson M."/>
            <person name="Piel J."/>
            <person name="Ashoor H."/>
            <person name="Bougouffa S."/>
            <person name="Bajic V.B."/>
            <person name="Ryu T."/>
            <person name="Ravasi T."/>
            <person name="Bayer T."/>
            <person name="Micklem G."/>
            <person name="Kim H."/>
            <person name="Bhak J."/>
            <person name="Lajeunesse T.C."/>
            <person name="Voolstra C.R."/>
        </authorList>
    </citation>
    <scope>NUCLEOTIDE SEQUENCE [LARGE SCALE GENOMIC DNA]</scope>
    <source>
        <strain evidence="7 8">CCMP2467</strain>
    </source>
</reference>
<dbReference type="GO" id="GO:0004198">
    <property type="term" value="F:calcium-dependent cysteine-type endopeptidase activity"/>
    <property type="evidence" value="ECO:0007669"/>
    <property type="project" value="InterPro"/>
</dbReference>
<dbReference type="GO" id="GO:0006508">
    <property type="term" value="P:proteolysis"/>
    <property type="evidence" value="ECO:0007669"/>
    <property type="project" value="UniProtKB-KW"/>
</dbReference>
<keyword evidence="8" id="KW-1185">Reference proteome</keyword>
<feature type="active site" evidence="5">
    <location>
        <position position="245"/>
    </location>
</feature>
<protein>
    <submittedName>
        <fullName evidence="7">Uncharacterized protein</fullName>
    </submittedName>
</protein>
<evidence type="ECO:0000256" key="5">
    <source>
        <dbReference type="PIRSR" id="PIRSR622684-1"/>
    </source>
</evidence>
<evidence type="ECO:0000313" key="8">
    <source>
        <dbReference type="Proteomes" id="UP000186817"/>
    </source>
</evidence>
<dbReference type="InterPro" id="IPR038765">
    <property type="entry name" value="Papain-like_cys_pep_sf"/>
</dbReference>
<dbReference type="InterPro" id="IPR001300">
    <property type="entry name" value="Peptidase_C2_calpain_cat"/>
</dbReference>